<dbReference type="Proteomes" id="UP000192907">
    <property type="component" value="Unassembled WGS sequence"/>
</dbReference>
<dbReference type="RefSeq" id="WP_132320679.1">
    <property type="nucleotide sequence ID" value="NZ_FWZT01000010.1"/>
</dbReference>
<keyword evidence="3" id="KW-1185">Reference proteome</keyword>
<dbReference type="AlphaFoldDB" id="A0A1Y6BYR1"/>
<gene>
    <name evidence="2" type="ORF">SAMN06296036_11020</name>
</gene>
<sequence length="197" mass="22314">MNLKYSTFCLLLSISLFASSASIAKGFGHYALLGEILEAQSQILNKSYKGAAKTLWGLKPKPTEFQRLTKSLQKDNSLNLSWVSPLVLPTIPKCVEVVSIRCHITNEVVMSLKTDTWTSTMELFERLHQNNHPILTEINMGTLYSGLLVKHRNFRRSLLVLFPLIQKEKALAIPYELIQQLYNHSDRSDGKVAIKNL</sequence>
<feature type="signal peptide" evidence="1">
    <location>
        <begin position="1"/>
        <end position="24"/>
    </location>
</feature>
<accession>A0A1Y6BYR1</accession>
<evidence type="ECO:0000313" key="2">
    <source>
        <dbReference type="EMBL" id="SMF32274.1"/>
    </source>
</evidence>
<feature type="chain" id="PRO_5010988174" evidence="1">
    <location>
        <begin position="25"/>
        <end position="197"/>
    </location>
</feature>
<name>A0A1Y6BYR1_9BACT</name>
<evidence type="ECO:0000256" key="1">
    <source>
        <dbReference type="SAM" id="SignalP"/>
    </source>
</evidence>
<organism evidence="2 3">
    <name type="scientific">Pseudobacteriovorax antillogorgiicola</name>
    <dbReference type="NCBI Taxonomy" id="1513793"/>
    <lineage>
        <taxon>Bacteria</taxon>
        <taxon>Pseudomonadati</taxon>
        <taxon>Bdellovibrionota</taxon>
        <taxon>Oligoflexia</taxon>
        <taxon>Oligoflexales</taxon>
        <taxon>Pseudobacteriovoracaceae</taxon>
        <taxon>Pseudobacteriovorax</taxon>
    </lineage>
</organism>
<reference evidence="3" key="1">
    <citation type="submission" date="2017-04" db="EMBL/GenBank/DDBJ databases">
        <authorList>
            <person name="Varghese N."/>
            <person name="Submissions S."/>
        </authorList>
    </citation>
    <scope>NUCLEOTIDE SEQUENCE [LARGE SCALE GENOMIC DNA]</scope>
    <source>
        <strain evidence="3">RKEM611</strain>
    </source>
</reference>
<proteinExistence type="predicted"/>
<dbReference type="EMBL" id="FWZT01000010">
    <property type="protein sequence ID" value="SMF32274.1"/>
    <property type="molecule type" value="Genomic_DNA"/>
</dbReference>
<dbReference type="STRING" id="1513793.SAMN06296036_11020"/>
<protein>
    <submittedName>
        <fullName evidence="2">Uncharacterized protein</fullName>
    </submittedName>
</protein>
<keyword evidence="1" id="KW-0732">Signal</keyword>
<evidence type="ECO:0000313" key="3">
    <source>
        <dbReference type="Proteomes" id="UP000192907"/>
    </source>
</evidence>